<organism evidence="1 2">
    <name type="scientific">Nannocystis pusilla</name>
    <dbReference type="NCBI Taxonomy" id="889268"/>
    <lineage>
        <taxon>Bacteria</taxon>
        <taxon>Pseudomonadati</taxon>
        <taxon>Myxococcota</taxon>
        <taxon>Polyangia</taxon>
        <taxon>Nannocystales</taxon>
        <taxon>Nannocystaceae</taxon>
        <taxon>Nannocystis</taxon>
    </lineage>
</organism>
<dbReference type="PROSITE" id="PS51257">
    <property type="entry name" value="PROKAR_LIPOPROTEIN"/>
    <property type="match status" value="1"/>
</dbReference>
<protein>
    <recommendedName>
        <fullName evidence="3">Lipoprotein</fullName>
    </recommendedName>
</protein>
<evidence type="ECO:0008006" key="3">
    <source>
        <dbReference type="Google" id="ProtNLM"/>
    </source>
</evidence>
<dbReference type="EMBL" id="JAIRAU010000001">
    <property type="protein sequence ID" value="MBZ5708490.1"/>
    <property type="molecule type" value="Genomic_DNA"/>
</dbReference>
<dbReference type="RefSeq" id="WP_224190238.1">
    <property type="nucleotide sequence ID" value="NZ_JAIRAU010000001.1"/>
</dbReference>
<evidence type="ECO:0000313" key="1">
    <source>
        <dbReference type="EMBL" id="MBZ5708490.1"/>
    </source>
</evidence>
<name>A0ABS7TJT5_9BACT</name>
<sequence>MRPAGLRLFLGVSPCLVGACIPVEPEWVVTDARFRGLKVEVVEPGGYASLLNVPEGEYRATALPLDTIELTWHATAPEAELPPPIWLASSVNFFVSGNKFVLQKLDLASLEDCPVPLPLSPSKTCRLGEGRQIRVSLGGAFSASDDFPFYVPLVIVGSRRTDLASATCLEFLASNPVPPAGSCLFTADGIRFGPRWIVLPFDSESVIPQEIREQDVDTNPRIAGFAVTRARGDTRIELVADLDDDVPVRRGERITVEPIFTAGSAQSYYIMVGGDKDVPWSGEPSLEFEELQWRGWFSAPIEGYEPTYDEWSTPLQWTVPHDIVPTTLYVDARDDRSGVDFAELRFVADGSEP</sequence>
<dbReference type="Proteomes" id="UP001139031">
    <property type="component" value="Unassembled WGS sequence"/>
</dbReference>
<evidence type="ECO:0000313" key="2">
    <source>
        <dbReference type="Proteomes" id="UP001139031"/>
    </source>
</evidence>
<accession>A0ABS7TJT5</accession>
<proteinExistence type="predicted"/>
<gene>
    <name evidence="1" type="ORF">K7C98_04420</name>
</gene>
<reference evidence="1" key="1">
    <citation type="submission" date="2021-08" db="EMBL/GenBank/DDBJ databases">
        <authorList>
            <person name="Stevens D.C."/>
        </authorList>
    </citation>
    <scope>NUCLEOTIDE SEQUENCE</scope>
    <source>
        <strain evidence="1">DSM 53165</strain>
    </source>
</reference>
<keyword evidence="2" id="KW-1185">Reference proteome</keyword>
<comment type="caution">
    <text evidence="1">The sequence shown here is derived from an EMBL/GenBank/DDBJ whole genome shotgun (WGS) entry which is preliminary data.</text>
</comment>